<feature type="domain" description="Ubiquitin-like protease family profile" evidence="5">
    <location>
        <begin position="209"/>
        <end position="384"/>
    </location>
</feature>
<sequence length="732" mass="82006">MASQTSSPLDIDSDENIPFIQDNWIRKNKVYPVENTPSYIATAHNEVFEIPSSLKVPIPDSNTTIATFLECRIPSLSSNFIQPKLASWFSDDHPNTPLRDLFNSDRHLPPRETIKGLLKISGQQWFDGRRSIRDPRYNKGAERFPLSALSVWQMLTDTRHTFDSWKVAQHWVLNMGLQTQSAVTVGLSREVVSLFSQLGWSVPVRPGHVSMEATEFARLLCSGPETERRGWLSDAIIDLMVMVLNERLGSTSVRGTLIGDVRVIDGLMRTSAVKDFDVRKRNKDLYNISDAVHKGTVSSLYFPVCAGACHWVIMHVNFTDSSVQIGDSHPSLGFQLKKELAALQQWSQKVLGRRLVVLKSPLPIGTQKDSMSCGLHAINSIAHHVFGDPLLEATGVAEDRLRWFSLLVTRFGLPPQRRIVINDLLNPTQSESISITTHYSPTGPSSPIDPGSPSTPTSTPSTLPSQATTDLQTEIDDSDVPPQADTVDYKISINPKGTELNTSPLSSFKRLFQQPKLPSKSIGKRKAPQSQQEEVLPKRQKTTEEPKVVGTSKSATYARDTRVQIKAGTFAVVRTKLREWQKEIKQFDAKAEFKVDDPVNVRCGRCGNWYNMSDPYITRPHRRHLNGNCKGNGSKSLVGMLKDGTWKGKATASKEVESKEPCPGLSERQNPLIPLYCDRTGAVGGGARSVTKIAEEMYGEETIFKLLSDQQKIRVRERQRIEHRWRNVQREH</sequence>
<dbReference type="PROSITE" id="PS50600">
    <property type="entry name" value="ULP_PROTEASE"/>
    <property type="match status" value="1"/>
</dbReference>
<dbReference type="Proteomes" id="UP001385951">
    <property type="component" value="Unassembled WGS sequence"/>
</dbReference>
<feature type="compositionally biased region" description="Basic and acidic residues" evidence="4">
    <location>
        <begin position="535"/>
        <end position="547"/>
    </location>
</feature>
<dbReference type="InterPro" id="IPR003653">
    <property type="entry name" value="Peptidase_C48_C"/>
</dbReference>
<dbReference type="GO" id="GO:0019783">
    <property type="term" value="F:ubiquitin-like protein peptidase activity"/>
    <property type="evidence" value="ECO:0007669"/>
    <property type="project" value="UniProtKB-ARBA"/>
</dbReference>
<evidence type="ECO:0000313" key="6">
    <source>
        <dbReference type="EMBL" id="KAK7684415.1"/>
    </source>
</evidence>
<accession>A0AAW0G5X6</accession>
<proteinExistence type="inferred from homology"/>
<evidence type="ECO:0000256" key="1">
    <source>
        <dbReference type="ARBA" id="ARBA00005234"/>
    </source>
</evidence>
<evidence type="ECO:0000256" key="3">
    <source>
        <dbReference type="ARBA" id="ARBA00022801"/>
    </source>
</evidence>
<evidence type="ECO:0000259" key="5">
    <source>
        <dbReference type="PROSITE" id="PS50600"/>
    </source>
</evidence>
<dbReference type="EMBL" id="JASBNA010000025">
    <property type="protein sequence ID" value="KAK7684415.1"/>
    <property type="molecule type" value="Genomic_DNA"/>
</dbReference>
<dbReference type="GO" id="GO:0008234">
    <property type="term" value="F:cysteine-type peptidase activity"/>
    <property type="evidence" value="ECO:0007669"/>
    <property type="project" value="InterPro"/>
</dbReference>
<keyword evidence="7" id="KW-1185">Reference proteome</keyword>
<keyword evidence="2" id="KW-0645">Protease</keyword>
<gene>
    <name evidence="6" type="ORF">QCA50_012362</name>
</gene>
<keyword evidence="3" id="KW-0378">Hydrolase</keyword>
<protein>
    <recommendedName>
        <fullName evidence="5">Ubiquitin-like protease family profile domain-containing protein</fullName>
    </recommendedName>
</protein>
<comment type="caution">
    <text evidence="6">The sequence shown here is derived from an EMBL/GenBank/DDBJ whole genome shotgun (WGS) entry which is preliminary data.</text>
</comment>
<dbReference type="AlphaFoldDB" id="A0AAW0G5X6"/>
<evidence type="ECO:0000313" key="7">
    <source>
        <dbReference type="Proteomes" id="UP001385951"/>
    </source>
</evidence>
<name>A0AAW0G5X6_9APHY</name>
<organism evidence="6 7">
    <name type="scientific">Cerrena zonata</name>
    <dbReference type="NCBI Taxonomy" id="2478898"/>
    <lineage>
        <taxon>Eukaryota</taxon>
        <taxon>Fungi</taxon>
        <taxon>Dikarya</taxon>
        <taxon>Basidiomycota</taxon>
        <taxon>Agaricomycotina</taxon>
        <taxon>Agaricomycetes</taxon>
        <taxon>Polyporales</taxon>
        <taxon>Cerrenaceae</taxon>
        <taxon>Cerrena</taxon>
    </lineage>
</organism>
<evidence type="ECO:0000256" key="4">
    <source>
        <dbReference type="SAM" id="MobiDB-lite"/>
    </source>
</evidence>
<reference evidence="6 7" key="1">
    <citation type="submission" date="2022-09" db="EMBL/GenBank/DDBJ databases">
        <authorList>
            <person name="Palmer J.M."/>
        </authorList>
    </citation>
    <scope>NUCLEOTIDE SEQUENCE [LARGE SCALE GENOMIC DNA]</scope>
    <source>
        <strain evidence="6 7">DSM 7382</strain>
    </source>
</reference>
<dbReference type="GO" id="GO:0006508">
    <property type="term" value="P:proteolysis"/>
    <property type="evidence" value="ECO:0007669"/>
    <property type="project" value="UniProtKB-KW"/>
</dbReference>
<dbReference type="Gene3D" id="3.40.395.10">
    <property type="entry name" value="Adenoviral Proteinase, Chain A"/>
    <property type="match status" value="1"/>
</dbReference>
<dbReference type="SUPFAM" id="SSF54001">
    <property type="entry name" value="Cysteine proteinases"/>
    <property type="match status" value="1"/>
</dbReference>
<comment type="similarity">
    <text evidence="1">Belongs to the peptidase C48 family.</text>
</comment>
<feature type="region of interest" description="Disordered" evidence="4">
    <location>
        <begin position="434"/>
        <end position="552"/>
    </location>
</feature>
<dbReference type="InterPro" id="IPR038765">
    <property type="entry name" value="Papain-like_cys_pep_sf"/>
</dbReference>
<feature type="compositionally biased region" description="Low complexity" evidence="4">
    <location>
        <begin position="440"/>
        <end position="469"/>
    </location>
</feature>
<evidence type="ECO:0000256" key="2">
    <source>
        <dbReference type="ARBA" id="ARBA00022670"/>
    </source>
</evidence>